<sequence>MRSYVLILLLLLSPLALCEDITLRLQARRDGQHEYYHRLLSEALRAQGHTVTLQVSPELPAARRNQLLESGEISVHWLLQSKQRDAQYLPVPVGLTKGLIGQRLLLIPRGASTRLAGVNNLADLQALNLRAGMGKDWFDVRIWQFNRLPVFEQTGDWQLLYRMLLTPERQIDYLPRGALEIGPEQQSRPELEIEPRLVLVYDRDFIFYVSPREPGLHDAISQALTAAAESGLQQRLLEQHFRKQLQPLNLQQRVRIPLVVPDEL</sequence>
<keyword evidence="2" id="KW-1185">Reference proteome</keyword>
<evidence type="ECO:0008006" key="3">
    <source>
        <dbReference type="Google" id="ProtNLM"/>
    </source>
</evidence>
<dbReference type="AlphaFoldDB" id="A0A8J7FNV4"/>
<protein>
    <recommendedName>
        <fullName evidence="3">Solute-binding protein family 3/N-terminal domain-containing protein</fullName>
    </recommendedName>
</protein>
<organism evidence="1 2">
    <name type="scientific">Chitinilyticum piscinae</name>
    <dbReference type="NCBI Taxonomy" id="2866724"/>
    <lineage>
        <taxon>Bacteria</taxon>
        <taxon>Pseudomonadati</taxon>
        <taxon>Pseudomonadota</taxon>
        <taxon>Betaproteobacteria</taxon>
        <taxon>Neisseriales</taxon>
        <taxon>Chitinibacteraceae</taxon>
        <taxon>Chitinilyticum</taxon>
    </lineage>
</organism>
<evidence type="ECO:0000313" key="2">
    <source>
        <dbReference type="Proteomes" id="UP000604481"/>
    </source>
</evidence>
<dbReference type="Proteomes" id="UP000604481">
    <property type="component" value="Unassembled WGS sequence"/>
</dbReference>
<dbReference type="RefSeq" id="WP_194116030.1">
    <property type="nucleotide sequence ID" value="NZ_JADFUA010000004.1"/>
</dbReference>
<accession>A0A8J7FNV4</accession>
<proteinExistence type="predicted"/>
<dbReference type="EMBL" id="JADFUA010000004">
    <property type="protein sequence ID" value="MBE9609509.1"/>
    <property type="molecule type" value="Genomic_DNA"/>
</dbReference>
<name>A0A8J7FNV4_9NEIS</name>
<reference evidence="1 2" key="1">
    <citation type="submission" date="2020-10" db="EMBL/GenBank/DDBJ databases">
        <title>The genome sequence of Chitinilyticum litopenaei 4Y14.</title>
        <authorList>
            <person name="Liu Y."/>
        </authorList>
    </citation>
    <scope>NUCLEOTIDE SEQUENCE [LARGE SCALE GENOMIC DNA]</scope>
    <source>
        <strain evidence="1 2">4Y14</strain>
    </source>
</reference>
<dbReference type="SUPFAM" id="SSF53850">
    <property type="entry name" value="Periplasmic binding protein-like II"/>
    <property type="match status" value="1"/>
</dbReference>
<comment type="caution">
    <text evidence="1">The sequence shown here is derived from an EMBL/GenBank/DDBJ whole genome shotgun (WGS) entry which is preliminary data.</text>
</comment>
<evidence type="ECO:0000313" key="1">
    <source>
        <dbReference type="EMBL" id="MBE9609509.1"/>
    </source>
</evidence>
<gene>
    <name evidence="1" type="ORF">INR99_09100</name>
</gene>